<evidence type="ECO:0000259" key="4">
    <source>
        <dbReference type="PROSITE" id="PS50893"/>
    </source>
</evidence>
<evidence type="ECO:0000256" key="3">
    <source>
        <dbReference type="ARBA" id="ARBA00022840"/>
    </source>
</evidence>
<accession>A0A9D1V489</accession>
<comment type="caution">
    <text evidence="5">The sequence shown here is derived from an EMBL/GenBank/DDBJ whole genome shotgun (WGS) entry which is preliminary data.</text>
</comment>
<gene>
    <name evidence="5" type="ORF">H9865_06655</name>
</gene>
<proteinExistence type="predicted"/>
<dbReference type="PANTHER" id="PTHR42781:SF4">
    <property type="entry name" value="SPERMIDINE_PUTRESCINE IMPORT ATP-BINDING PROTEIN POTA"/>
    <property type="match status" value="1"/>
</dbReference>
<evidence type="ECO:0000256" key="2">
    <source>
        <dbReference type="ARBA" id="ARBA00022741"/>
    </source>
</evidence>
<dbReference type="InterPro" id="IPR003439">
    <property type="entry name" value="ABC_transporter-like_ATP-bd"/>
</dbReference>
<reference evidence="5" key="1">
    <citation type="journal article" date="2021" name="PeerJ">
        <title>Extensive microbial diversity within the chicken gut microbiome revealed by metagenomics and culture.</title>
        <authorList>
            <person name="Gilroy R."/>
            <person name="Ravi A."/>
            <person name="Getino M."/>
            <person name="Pursley I."/>
            <person name="Horton D.L."/>
            <person name="Alikhan N.F."/>
            <person name="Baker D."/>
            <person name="Gharbi K."/>
            <person name="Hall N."/>
            <person name="Watson M."/>
            <person name="Adriaenssens E.M."/>
            <person name="Foster-Nyarko E."/>
            <person name="Jarju S."/>
            <person name="Secka A."/>
            <person name="Antonio M."/>
            <person name="Oren A."/>
            <person name="Chaudhuri R.R."/>
            <person name="La Ragione R."/>
            <person name="Hildebrand F."/>
            <person name="Pallen M.J."/>
        </authorList>
    </citation>
    <scope>NUCLEOTIDE SEQUENCE</scope>
    <source>
        <strain evidence="5">2239</strain>
    </source>
</reference>
<dbReference type="GO" id="GO:0005524">
    <property type="term" value="F:ATP binding"/>
    <property type="evidence" value="ECO:0007669"/>
    <property type="project" value="UniProtKB-KW"/>
</dbReference>
<protein>
    <submittedName>
        <fullName evidence="5">ATP-binding cassette domain-containing protein</fullName>
    </submittedName>
</protein>
<organism evidence="5 6">
    <name type="scientific">Candidatus Allofournierella pullicola</name>
    <dbReference type="NCBI Taxonomy" id="2838596"/>
    <lineage>
        <taxon>Bacteria</taxon>
        <taxon>Bacillati</taxon>
        <taxon>Bacillota</taxon>
        <taxon>Clostridia</taxon>
        <taxon>Eubacteriales</taxon>
        <taxon>Oscillospiraceae</taxon>
        <taxon>Allofournierella</taxon>
    </lineage>
</organism>
<dbReference type="AlphaFoldDB" id="A0A9D1V489"/>
<dbReference type="EMBL" id="DXFW01000020">
    <property type="protein sequence ID" value="HIX05765.1"/>
    <property type="molecule type" value="Genomic_DNA"/>
</dbReference>
<evidence type="ECO:0000256" key="1">
    <source>
        <dbReference type="ARBA" id="ARBA00022448"/>
    </source>
</evidence>
<name>A0A9D1V489_9FIRM</name>
<dbReference type="InterPro" id="IPR027417">
    <property type="entry name" value="P-loop_NTPase"/>
</dbReference>
<dbReference type="PROSITE" id="PS00211">
    <property type="entry name" value="ABC_TRANSPORTER_1"/>
    <property type="match status" value="1"/>
</dbReference>
<sequence length="207" mass="22591">MIRAQGITKRYGELTVLEGLCLTVEPGELVSILGESGSGKSTLLRIIAGLEEADAGRLLLGGKPPAPEPGKRGVSMTFQEPALWNHMTVEDNILYGCPLRGRQQRREQAALLAGRLGIGELLKRYPYEISGGQAKRAALARAIACRKSVLLLDEPFANLDEKSKAIAMEAVRQCCAGMTVLLVTHSREEAECLSQKRYQLERGRLYG</sequence>
<dbReference type="Proteomes" id="UP000824193">
    <property type="component" value="Unassembled WGS sequence"/>
</dbReference>
<dbReference type="PROSITE" id="PS50893">
    <property type="entry name" value="ABC_TRANSPORTER_2"/>
    <property type="match status" value="1"/>
</dbReference>
<dbReference type="SMART" id="SM00382">
    <property type="entry name" value="AAA"/>
    <property type="match status" value="1"/>
</dbReference>
<reference evidence="5" key="2">
    <citation type="submission" date="2021-04" db="EMBL/GenBank/DDBJ databases">
        <authorList>
            <person name="Gilroy R."/>
        </authorList>
    </citation>
    <scope>NUCLEOTIDE SEQUENCE</scope>
    <source>
        <strain evidence="5">2239</strain>
    </source>
</reference>
<dbReference type="GO" id="GO:0016887">
    <property type="term" value="F:ATP hydrolysis activity"/>
    <property type="evidence" value="ECO:0007669"/>
    <property type="project" value="InterPro"/>
</dbReference>
<dbReference type="PANTHER" id="PTHR42781">
    <property type="entry name" value="SPERMIDINE/PUTRESCINE IMPORT ATP-BINDING PROTEIN POTA"/>
    <property type="match status" value="1"/>
</dbReference>
<dbReference type="InterPro" id="IPR050093">
    <property type="entry name" value="ABC_SmlMolc_Importer"/>
</dbReference>
<keyword evidence="3 5" id="KW-0067">ATP-binding</keyword>
<dbReference type="InterPro" id="IPR017871">
    <property type="entry name" value="ABC_transporter-like_CS"/>
</dbReference>
<dbReference type="Gene3D" id="3.40.50.300">
    <property type="entry name" value="P-loop containing nucleotide triphosphate hydrolases"/>
    <property type="match status" value="1"/>
</dbReference>
<evidence type="ECO:0000313" key="5">
    <source>
        <dbReference type="EMBL" id="HIX05765.1"/>
    </source>
</evidence>
<dbReference type="InterPro" id="IPR003593">
    <property type="entry name" value="AAA+_ATPase"/>
</dbReference>
<keyword evidence="2" id="KW-0547">Nucleotide-binding</keyword>
<evidence type="ECO:0000313" key="6">
    <source>
        <dbReference type="Proteomes" id="UP000824193"/>
    </source>
</evidence>
<feature type="domain" description="ABC transporter" evidence="4">
    <location>
        <begin position="2"/>
        <end position="207"/>
    </location>
</feature>
<keyword evidence="1" id="KW-0813">Transport</keyword>
<dbReference type="SUPFAM" id="SSF52540">
    <property type="entry name" value="P-loop containing nucleoside triphosphate hydrolases"/>
    <property type="match status" value="1"/>
</dbReference>
<dbReference type="Pfam" id="PF00005">
    <property type="entry name" value="ABC_tran"/>
    <property type="match status" value="1"/>
</dbReference>